<dbReference type="InterPro" id="IPR027806">
    <property type="entry name" value="HARBI1_dom"/>
</dbReference>
<dbReference type="GO" id="GO:0004518">
    <property type="term" value="F:nuclease activity"/>
    <property type="evidence" value="ECO:0007669"/>
    <property type="project" value="UniProtKB-KW"/>
</dbReference>
<proteinExistence type="inferred from homology"/>
<comment type="subcellular location">
    <subcellularLocation>
        <location evidence="2">Nucleus</location>
    </subcellularLocation>
</comment>
<accession>A0A8T2P2G8</accession>
<evidence type="ECO:0000256" key="1">
    <source>
        <dbReference type="ARBA" id="ARBA00001968"/>
    </source>
</evidence>
<dbReference type="AlphaFoldDB" id="A0A8T2P2G8"/>
<evidence type="ECO:0000313" key="10">
    <source>
        <dbReference type="Proteomes" id="UP000824540"/>
    </source>
</evidence>
<dbReference type="GO" id="GO:0046872">
    <property type="term" value="F:metal ion binding"/>
    <property type="evidence" value="ECO:0007669"/>
    <property type="project" value="UniProtKB-KW"/>
</dbReference>
<dbReference type="GO" id="GO:0016787">
    <property type="term" value="F:hydrolase activity"/>
    <property type="evidence" value="ECO:0007669"/>
    <property type="project" value="UniProtKB-KW"/>
</dbReference>
<comment type="cofactor">
    <cofactor evidence="1">
        <name>a divalent metal cation</name>
        <dbReference type="ChEBI" id="CHEBI:60240"/>
    </cofactor>
</comment>
<gene>
    <name evidence="9" type="ORF">JZ751_005174</name>
</gene>
<keyword evidence="7" id="KW-0539">Nucleus</keyword>
<reference evidence="9" key="1">
    <citation type="thesis" date="2021" institute="BYU ScholarsArchive" country="Provo, UT, USA">
        <title>Applications of and Algorithms for Genome Assembly and Genomic Analyses with an Emphasis on Marine Teleosts.</title>
        <authorList>
            <person name="Pickett B.D."/>
        </authorList>
    </citation>
    <scope>NUCLEOTIDE SEQUENCE</scope>
    <source>
        <strain evidence="9">HI-2016</strain>
    </source>
</reference>
<feature type="domain" description="DDE Tnp4" evidence="8">
    <location>
        <begin position="165"/>
        <end position="320"/>
    </location>
</feature>
<dbReference type="PANTHER" id="PTHR22930">
    <property type="match status" value="1"/>
</dbReference>
<dbReference type="InterPro" id="IPR045249">
    <property type="entry name" value="HARBI1-like"/>
</dbReference>
<evidence type="ECO:0000313" key="9">
    <source>
        <dbReference type="EMBL" id="KAG9347603.1"/>
    </source>
</evidence>
<organism evidence="9 10">
    <name type="scientific">Albula glossodonta</name>
    <name type="common">roundjaw bonefish</name>
    <dbReference type="NCBI Taxonomy" id="121402"/>
    <lineage>
        <taxon>Eukaryota</taxon>
        <taxon>Metazoa</taxon>
        <taxon>Chordata</taxon>
        <taxon>Craniata</taxon>
        <taxon>Vertebrata</taxon>
        <taxon>Euteleostomi</taxon>
        <taxon>Actinopterygii</taxon>
        <taxon>Neopterygii</taxon>
        <taxon>Teleostei</taxon>
        <taxon>Albuliformes</taxon>
        <taxon>Albulidae</taxon>
        <taxon>Albula</taxon>
    </lineage>
</organism>
<evidence type="ECO:0000256" key="5">
    <source>
        <dbReference type="ARBA" id="ARBA00022723"/>
    </source>
</evidence>
<evidence type="ECO:0000256" key="3">
    <source>
        <dbReference type="ARBA" id="ARBA00006958"/>
    </source>
</evidence>
<comment type="caution">
    <text evidence="9">The sequence shown here is derived from an EMBL/GenBank/DDBJ whole genome shotgun (WGS) entry which is preliminary data.</text>
</comment>
<keyword evidence="5" id="KW-0479">Metal-binding</keyword>
<dbReference type="Proteomes" id="UP000824540">
    <property type="component" value="Unassembled WGS sequence"/>
</dbReference>
<keyword evidence="4" id="KW-0540">Nuclease</keyword>
<dbReference type="Pfam" id="PF13359">
    <property type="entry name" value="DDE_Tnp_4"/>
    <property type="match status" value="1"/>
</dbReference>
<evidence type="ECO:0000256" key="2">
    <source>
        <dbReference type="ARBA" id="ARBA00004123"/>
    </source>
</evidence>
<protein>
    <recommendedName>
        <fullName evidence="8">DDE Tnp4 domain-containing protein</fullName>
    </recommendedName>
</protein>
<name>A0A8T2P2G8_9TELE</name>
<evidence type="ECO:0000256" key="6">
    <source>
        <dbReference type="ARBA" id="ARBA00022801"/>
    </source>
</evidence>
<dbReference type="GO" id="GO:0005634">
    <property type="term" value="C:nucleus"/>
    <property type="evidence" value="ECO:0007669"/>
    <property type="project" value="UniProtKB-SubCell"/>
</dbReference>
<dbReference type="PANTHER" id="PTHR22930:SF237">
    <property type="entry name" value="SI:CH73-257C13.2"/>
    <property type="match status" value="1"/>
</dbReference>
<dbReference type="EMBL" id="JAFBMS010000013">
    <property type="protein sequence ID" value="KAG9347603.1"/>
    <property type="molecule type" value="Genomic_DNA"/>
</dbReference>
<sequence length="377" mass="42737">MAVEACFAFLLAEELDAYDNVPFVADALRHLQRKRSKAQRNYINTVVPKYSISEFQTHFQLTPTQVEELITCLEPLNWNVMRRKWPLRNIILSSLWTLTTLESYRDVAERFQTSKSVICDHLHEFCALISENFSDKIRWPKGAEAETSVAGFSLTGLPGTLCAVGSCHIPIDKPQGVPVPEAYLNGKMFYSINLMGFCDHVGRFVHISAEHPGGWHNSQVFEMTEVGKALEEDPHTLLQNYHLVGDVTFPLSEYLLTPFPDFGNLVLRKGRYNWRILSALKVIQKSFRVLQSRFHRLKSLQMHSIAKTSIAVKTCCILHNMCLENNNPVQLDDTDCDAVSQEPFHLLPNGHSGSLGGISKRQEIAASLSKKRPHYII</sequence>
<keyword evidence="6" id="KW-0378">Hydrolase</keyword>
<comment type="similarity">
    <text evidence="3">Belongs to the HARBI1 family.</text>
</comment>
<evidence type="ECO:0000256" key="7">
    <source>
        <dbReference type="ARBA" id="ARBA00023242"/>
    </source>
</evidence>
<evidence type="ECO:0000256" key="4">
    <source>
        <dbReference type="ARBA" id="ARBA00022722"/>
    </source>
</evidence>
<evidence type="ECO:0000259" key="8">
    <source>
        <dbReference type="Pfam" id="PF13359"/>
    </source>
</evidence>
<keyword evidence="10" id="KW-1185">Reference proteome</keyword>
<dbReference type="OrthoDB" id="8962680at2759"/>